<proteinExistence type="predicted"/>
<name>A0A6J5T8Q7_9CAUD</name>
<evidence type="ECO:0000313" key="1">
    <source>
        <dbReference type="EMBL" id="CAB4240508.1"/>
    </source>
</evidence>
<accession>A0A6J5T8Q7</accession>
<dbReference type="Gene3D" id="3.30.70.370">
    <property type="match status" value="1"/>
</dbReference>
<dbReference type="InterPro" id="IPR043502">
    <property type="entry name" value="DNA/RNA_pol_sf"/>
</dbReference>
<gene>
    <name evidence="1" type="ORF">UFOVP3_5</name>
</gene>
<dbReference type="SUPFAM" id="SSF56672">
    <property type="entry name" value="DNA/RNA polymerases"/>
    <property type="match status" value="1"/>
</dbReference>
<sequence length="184" mass="21084">MEDLKSLSDKEQEELYKKIKAIRKKAKVVTYSAMYGVGATKLARGIESSKEEAQQLLEGFWKLNWAIQSVSSKQKVKVLGDSMWLYNPTSGFWHSLRAEKDIWSTLNQSTGVFCFDTWLYFTRTLGLPVAFQFHDEQGVPVKRGEEHMAKEILKDAIGYVNKKLKLNVLLDVDVQFGDNYGKVH</sequence>
<protein>
    <recommendedName>
        <fullName evidence="2">DNA-directed DNA polymerase, family A, palm domain containing protein</fullName>
    </recommendedName>
</protein>
<reference evidence="1" key="1">
    <citation type="submission" date="2020-05" db="EMBL/GenBank/DDBJ databases">
        <authorList>
            <person name="Chiriac C."/>
            <person name="Salcher M."/>
            <person name="Ghai R."/>
            <person name="Kavagutti S V."/>
        </authorList>
    </citation>
    <scope>NUCLEOTIDE SEQUENCE</scope>
</reference>
<dbReference type="Gene3D" id="1.10.150.20">
    <property type="entry name" value="5' to 3' exonuclease, C-terminal subdomain"/>
    <property type="match status" value="1"/>
</dbReference>
<organism evidence="1">
    <name type="scientific">uncultured Caudovirales phage</name>
    <dbReference type="NCBI Taxonomy" id="2100421"/>
    <lineage>
        <taxon>Viruses</taxon>
        <taxon>Duplodnaviria</taxon>
        <taxon>Heunggongvirae</taxon>
        <taxon>Uroviricota</taxon>
        <taxon>Caudoviricetes</taxon>
        <taxon>Peduoviridae</taxon>
        <taxon>Maltschvirus</taxon>
        <taxon>Maltschvirus maltsch</taxon>
    </lineage>
</organism>
<evidence type="ECO:0008006" key="2">
    <source>
        <dbReference type="Google" id="ProtNLM"/>
    </source>
</evidence>
<dbReference type="EMBL" id="LR797814">
    <property type="protein sequence ID" value="CAB4240508.1"/>
    <property type="molecule type" value="Genomic_DNA"/>
</dbReference>